<feature type="region of interest" description="Disordered" evidence="1">
    <location>
        <begin position="94"/>
        <end position="130"/>
    </location>
</feature>
<feature type="compositionally biased region" description="Acidic residues" evidence="1">
    <location>
        <begin position="282"/>
        <end position="293"/>
    </location>
</feature>
<dbReference type="EMBL" id="JAUEPN010000001">
    <property type="protein sequence ID" value="KAK3301014.1"/>
    <property type="molecule type" value="Genomic_DNA"/>
</dbReference>
<gene>
    <name evidence="2" type="ORF">B0H64DRAFT_29229</name>
</gene>
<reference evidence="2" key="1">
    <citation type="journal article" date="2023" name="Mol. Phylogenet. Evol.">
        <title>Genome-scale phylogeny and comparative genomics of the fungal order Sordariales.</title>
        <authorList>
            <person name="Hensen N."/>
            <person name="Bonometti L."/>
            <person name="Westerberg I."/>
            <person name="Brannstrom I.O."/>
            <person name="Guillou S."/>
            <person name="Cros-Aarteil S."/>
            <person name="Calhoun S."/>
            <person name="Haridas S."/>
            <person name="Kuo A."/>
            <person name="Mondo S."/>
            <person name="Pangilinan J."/>
            <person name="Riley R."/>
            <person name="LaButti K."/>
            <person name="Andreopoulos B."/>
            <person name="Lipzen A."/>
            <person name="Chen C."/>
            <person name="Yan M."/>
            <person name="Daum C."/>
            <person name="Ng V."/>
            <person name="Clum A."/>
            <person name="Steindorff A."/>
            <person name="Ohm R.A."/>
            <person name="Martin F."/>
            <person name="Silar P."/>
            <person name="Natvig D.O."/>
            <person name="Lalanne C."/>
            <person name="Gautier V."/>
            <person name="Ament-Velasquez S.L."/>
            <person name="Kruys A."/>
            <person name="Hutchinson M.I."/>
            <person name="Powell A.J."/>
            <person name="Barry K."/>
            <person name="Miller A.N."/>
            <person name="Grigoriev I.V."/>
            <person name="Debuchy R."/>
            <person name="Gladieux P."/>
            <person name="Hiltunen Thoren M."/>
            <person name="Johannesson H."/>
        </authorList>
    </citation>
    <scope>NUCLEOTIDE SEQUENCE</scope>
    <source>
        <strain evidence="2">CBS 168.71</strain>
    </source>
</reference>
<dbReference type="Pfam" id="PF20354">
    <property type="entry name" value="DUF6649"/>
    <property type="match status" value="1"/>
</dbReference>
<feature type="compositionally biased region" description="Basic and acidic residues" evidence="1">
    <location>
        <begin position="36"/>
        <end position="47"/>
    </location>
</feature>
<feature type="compositionally biased region" description="Low complexity" evidence="1">
    <location>
        <begin position="97"/>
        <end position="112"/>
    </location>
</feature>
<accession>A0AAE0HQY6</accession>
<feature type="region of interest" description="Disordered" evidence="1">
    <location>
        <begin position="233"/>
        <end position="293"/>
    </location>
</feature>
<proteinExistence type="predicted"/>
<evidence type="ECO:0000256" key="1">
    <source>
        <dbReference type="SAM" id="MobiDB-lite"/>
    </source>
</evidence>
<protein>
    <submittedName>
        <fullName evidence="2">Uncharacterized protein</fullName>
    </submittedName>
</protein>
<feature type="region of interest" description="Disordered" evidence="1">
    <location>
        <begin position="1"/>
        <end position="48"/>
    </location>
</feature>
<evidence type="ECO:0000313" key="3">
    <source>
        <dbReference type="Proteomes" id="UP001278766"/>
    </source>
</evidence>
<reference evidence="2" key="2">
    <citation type="submission" date="2023-06" db="EMBL/GenBank/DDBJ databases">
        <authorList>
            <consortium name="Lawrence Berkeley National Laboratory"/>
            <person name="Haridas S."/>
            <person name="Hensen N."/>
            <person name="Bonometti L."/>
            <person name="Westerberg I."/>
            <person name="Brannstrom I.O."/>
            <person name="Guillou S."/>
            <person name="Cros-Aarteil S."/>
            <person name="Calhoun S."/>
            <person name="Kuo A."/>
            <person name="Mondo S."/>
            <person name="Pangilinan J."/>
            <person name="Riley R."/>
            <person name="Labutti K."/>
            <person name="Andreopoulos B."/>
            <person name="Lipzen A."/>
            <person name="Chen C."/>
            <person name="Yanf M."/>
            <person name="Daum C."/>
            <person name="Ng V."/>
            <person name="Clum A."/>
            <person name="Steindorff A."/>
            <person name="Ohm R."/>
            <person name="Martin F."/>
            <person name="Silar P."/>
            <person name="Natvig D."/>
            <person name="Lalanne C."/>
            <person name="Gautier V."/>
            <person name="Ament-Velasquez S.L."/>
            <person name="Kruys A."/>
            <person name="Hutchinson M.I."/>
            <person name="Powell A.J."/>
            <person name="Barry K."/>
            <person name="Miller A.N."/>
            <person name="Grigoriev I.V."/>
            <person name="Debuchy R."/>
            <person name="Gladieux P."/>
            <person name="Thoren M.H."/>
            <person name="Johannesson H."/>
        </authorList>
    </citation>
    <scope>NUCLEOTIDE SEQUENCE</scope>
    <source>
        <strain evidence="2">CBS 168.71</strain>
    </source>
</reference>
<name>A0AAE0HQY6_9PEZI</name>
<feature type="compositionally biased region" description="Basic and acidic residues" evidence="1">
    <location>
        <begin position="233"/>
        <end position="244"/>
    </location>
</feature>
<organism evidence="2 3">
    <name type="scientific">Chaetomium fimeti</name>
    <dbReference type="NCBI Taxonomy" id="1854472"/>
    <lineage>
        <taxon>Eukaryota</taxon>
        <taxon>Fungi</taxon>
        <taxon>Dikarya</taxon>
        <taxon>Ascomycota</taxon>
        <taxon>Pezizomycotina</taxon>
        <taxon>Sordariomycetes</taxon>
        <taxon>Sordariomycetidae</taxon>
        <taxon>Sordariales</taxon>
        <taxon>Chaetomiaceae</taxon>
        <taxon>Chaetomium</taxon>
    </lineage>
</organism>
<dbReference type="Proteomes" id="UP001278766">
    <property type="component" value="Unassembled WGS sequence"/>
</dbReference>
<keyword evidence="3" id="KW-1185">Reference proteome</keyword>
<comment type="caution">
    <text evidence="2">The sequence shown here is derived from an EMBL/GenBank/DDBJ whole genome shotgun (WGS) entry which is preliminary data.</text>
</comment>
<dbReference type="RefSeq" id="XP_062664528.1">
    <property type="nucleotide sequence ID" value="XM_062800049.1"/>
</dbReference>
<dbReference type="AlphaFoldDB" id="A0AAE0HQY6"/>
<evidence type="ECO:0000313" key="2">
    <source>
        <dbReference type="EMBL" id="KAK3301014.1"/>
    </source>
</evidence>
<dbReference type="InterPro" id="IPR046591">
    <property type="entry name" value="DUF6649"/>
</dbReference>
<sequence>MDGVGIDHFHHQHQHLNKGPFSSQQLPLHPPRKRKAETAPENNERLSKRLSLLNLGMLRPVQSRGSPSVPLQLRQPVNTASEQSGQKLYVPVENPISQSSQPPTSSTTTTTTAHPKKPHTRNPPTDDSQMQLDNTAHKVYIYNLDDELSSSDNDEDSDHEGRLVFLPDIEKHLRNSRIPSHVLDPRPGAAAAAAAELAGKQLVLYRVPTSLSVPEERDSVRKAIIEARERARERQRVERERRGGVDGQVPVPVLVMTGSSLSSPSSVGGDVPMDAEPLPRLEEDDDPDAMELD</sequence>
<dbReference type="GeneID" id="87836997"/>